<name>A0A0A0NXD9_STRRN</name>
<reference evidence="8 9" key="1">
    <citation type="journal article" date="2018" name="J. Biol. Chem.">
        <title>Discovery of the actinoplanic acid pathway in Streptomyces rapamycinicus reveals a genetically conserved synergism with rapamycin.</title>
        <authorList>
            <person name="Mrak P."/>
            <person name="Krastel P."/>
            <person name="Pivk Lukancic P."/>
            <person name="Tao J."/>
            <person name="Pistorius D."/>
            <person name="Moore C.M."/>
        </authorList>
    </citation>
    <scope>NUCLEOTIDE SEQUENCE [LARGE SCALE GENOMIC DNA]</scope>
    <source>
        <strain evidence="8 9">NRRL 5491</strain>
    </source>
</reference>
<dbReference type="GO" id="GO:0016705">
    <property type="term" value="F:oxidoreductase activity, acting on paired donors, with incorporation or reduction of molecular oxygen"/>
    <property type="evidence" value="ECO:0007669"/>
    <property type="project" value="InterPro"/>
</dbReference>
<dbReference type="Gene3D" id="1.10.630.10">
    <property type="entry name" value="Cytochrome P450"/>
    <property type="match status" value="1"/>
</dbReference>
<keyword evidence="4 7" id="KW-0560">Oxidoreductase</keyword>
<evidence type="ECO:0000313" key="9">
    <source>
        <dbReference type="Proteomes" id="UP000281594"/>
    </source>
</evidence>
<dbReference type="KEGG" id="src:M271_49995"/>
<evidence type="ECO:0000256" key="7">
    <source>
        <dbReference type="RuleBase" id="RU000461"/>
    </source>
</evidence>
<evidence type="ECO:0000256" key="5">
    <source>
        <dbReference type="ARBA" id="ARBA00023004"/>
    </source>
</evidence>
<keyword evidence="6 7" id="KW-0503">Monooxygenase</keyword>
<dbReference type="SUPFAM" id="SSF48264">
    <property type="entry name" value="Cytochrome P450"/>
    <property type="match status" value="1"/>
</dbReference>
<dbReference type="GO" id="GO:0005506">
    <property type="term" value="F:iron ion binding"/>
    <property type="evidence" value="ECO:0007669"/>
    <property type="project" value="InterPro"/>
</dbReference>
<keyword evidence="2 7" id="KW-0349">Heme</keyword>
<dbReference type="InterPro" id="IPR001128">
    <property type="entry name" value="Cyt_P450"/>
</dbReference>
<comment type="similarity">
    <text evidence="1 7">Belongs to the cytochrome P450 family.</text>
</comment>
<dbReference type="GO" id="GO:0020037">
    <property type="term" value="F:heme binding"/>
    <property type="evidence" value="ECO:0007669"/>
    <property type="project" value="InterPro"/>
</dbReference>
<evidence type="ECO:0000256" key="3">
    <source>
        <dbReference type="ARBA" id="ARBA00022723"/>
    </source>
</evidence>
<evidence type="ECO:0000256" key="4">
    <source>
        <dbReference type="ARBA" id="ARBA00023002"/>
    </source>
</evidence>
<dbReference type="Proteomes" id="UP000281594">
    <property type="component" value="Unassembled WGS sequence"/>
</dbReference>
<evidence type="ECO:0008006" key="10">
    <source>
        <dbReference type="Google" id="ProtNLM"/>
    </source>
</evidence>
<dbReference type="InterPro" id="IPR002397">
    <property type="entry name" value="Cyt_P450_B"/>
</dbReference>
<comment type="caution">
    <text evidence="8">The sequence shown here is derived from an EMBL/GenBank/DDBJ whole genome shotgun (WGS) entry which is preliminary data.</text>
</comment>
<evidence type="ECO:0000256" key="2">
    <source>
        <dbReference type="ARBA" id="ARBA00022617"/>
    </source>
</evidence>
<dbReference type="Pfam" id="PF00067">
    <property type="entry name" value="p450"/>
    <property type="match status" value="1"/>
</dbReference>
<dbReference type="eggNOG" id="COG2124">
    <property type="taxonomic scope" value="Bacteria"/>
</dbReference>
<dbReference type="PROSITE" id="PS00086">
    <property type="entry name" value="CYTOCHROME_P450"/>
    <property type="match status" value="1"/>
</dbReference>
<organism evidence="8 9">
    <name type="scientific">Streptomyces rapamycinicus (strain ATCC 29253 / DSM 41530 / NRRL 5491 / AYB-994)</name>
    <name type="common">Streptomyces hygroscopicus (strain ATCC 29253)</name>
    <dbReference type="NCBI Taxonomy" id="1343740"/>
    <lineage>
        <taxon>Bacteria</taxon>
        <taxon>Bacillati</taxon>
        <taxon>Actinomycetota</taxon>
        <taxon>Actinomycetes</taxon>
        <taxon>Kitasatosporales</taxon>
        <taxon>Streptomycetaceae</taxon>
        <taxon>Streptomyces</taxon>
        <taxon>Streptomyces violaceusniger group</taxon>
    </lineage>
</organism>
<dbReference type="STRING" id="1343740.M271_49995"/>
<dbReference type="PANTHER" id="PTHR46696:SF1">
    <property type="entry name" value="CYTOCHROME P450 YJIB-RELATED"/>
    <property type="match status" value="1"/>
</dbReference>
<dbReference type="FunFam" id="1.10.630.10:FF:000018">
    <property type="entry name" value="Cytochrome P450 monooxygenase"/>
    <property type="match status" value="1"/>
</dbReference>
<keyword evidence="5 7" id="KW-0408">Iron</keyword>
<accession>A0A0A0NXD9</accession>
<dbReference type="AlphaFoldDB" id="A0A0A0NXD9"/>
<dbReference type="HOGENOM" id="CLU_033716_1_0_11"/>
<sequence>MTTRHLIDPAQDPVPVGTPEFKAHAHERYARLRSLAPIHRVRLADSSVSWLVVGYDLAREALAHPKLSKNPEPYAEAMRAAGREILLAGTGFGGNILMADPPEHTRLRRLVAGAFTSGATERLAPRIEELAHELIDAIADRGEADLVASYTGPLPMAVICELLGVPAQRQADLQAWTRTAMGNPSAPQRSSLLALNAYLGDLLEVKRQSPANDLLSRLIAVRDQDGGRLSEAELLGTTVILVVAGHETTVNLLGNAVVALLRHPDQACALRARPELVPGAVEEFLRFDASVETTPARFTTATFTLGGQTVKAGDTVVVALASAGRDAPVEPGGDPDRLDVGRASPRHLSFGHGIHHCIGAPLARLEGAIALQALLARLPDLRWADPAHEVEWLPTGITRGPVRLPVRFTPAER</sequence>
<keyword evidence="3 7" id="KW-0479">Metal-binding</keyword>
<dbReference type="InterPro" id="IPR036396">
    <property type="entry name" value="Cyt_P450_sf"/>
</dbReference>
<dbReference type="PRINTS" id="PR00359">
    <property type="entry name" value="BP450"/>
</dbReference>
<dbReference type="RefSeq" id="WP_020874839.1">
    <property type="nucleotide sequence ID" value="NC_022785.1"/>
</dbReference>
<dbReference type="GO" id="GO:0004497">
    <property type="term" value="F:monooxygenase activity"/>
    <property type="evidence" value="ECO:0007669"/>
    <property type="project" value="UniProtKB-KW"/>
</dbReference>
<proteinExistence type="inferred from homology"/>
<gene>
    <name evidence="8" type="ORF">D3C57_144780</name>
</gene>
<evidence type="ECO:0000256" key="1">
    <source>
        <dbReference type="ARBA" id="ARBA00010617"/>
    </source>
</evidence>
<dbReference type="InterPro" id="IPR017972">
    <property type="entry name" value="Cyt_P450_CS"/>
</dbReference>
<evidence type="ECO:0000256" key="6">
    <source>
        <dbReference type="ARBA" id="ARBA00023033"/>
    </source>
</evidence>
<evidence type="ECO:0000313" key="8">
    <source>
        <dbReference type="EMBL" id="RLV71801.1"/>
    </source>
</evidence>
<dbReference type="PANTHER" id="PTHR46696">
    <property type="entry name" value="P450, PUTATIVE (EUROFUNG)-RELATED"/>
    <property type="match status" value="1"/>
</dbReference>
<protein>
    <recommendedName>
        <fullName evidence="10">Cytochrome P450</fullName>
    </recommendedName>
</protein>
<dbReference type="EMBL" id="QYCY01000004">
    <property type="protein sequence ID" value="RLV71801.1"/>
    <property type="molecule type" value="Genomic_DNA"/>
</dbReference>
<dbReference type="CDD" id="cd11029">
    <property type="entry name" value="CYP107-like"/>
    <property type="match status" value="1"/>
</dbReference>